<dbReference type="GO" id="GO:0005921">
    <property type="term" value="C:gap junction"/>
    <property type="evidence" value="ECO:0007669"/>
    <property type="project" value="UniProtKB-SubCell"/>
</dbReference>
<dbReference type="GO" id="GO:0005243">
    <property type="term" value="F:gap junction channel activity"/>
    <property type="evidence" value="ECO:0007669"/>
    <property type="project" value="TreeGrafter"/>
</dbReference>
<name>A0AAV2QML1_MEGNR</name>
<dbReference type="PANTHER" id="PTHR11893">
    <property type="entry name" value="INNEXIN"/>
    <property type="match status" value="1"/>
</dbReference>
<evidence type="ECO:0000256" key="6">
    <source>
        <dbReference type="ARBA" id="ARBA00022868"/>
    </source>
</evidence>
<keyword evidence="8 12" id="KW-1133">Transmembrane helix</keyword>
<evidence type="ECO:0000256" key="8">
    <source>
        <dbReference type="ARBA" id="ARBA00022989"/>
    </source>
</evidence>
<dbReference type="GO" id="GO:0034220">
    <property type="term" value="P:monoatomic ion transmembrane transport"/>
    <property type="evidence" value="ECO:0007669"/>
    <property type="project" value="UniProtKB-KW"/>
</dbReference>
<evidence type="ECO:0000256" key="5">
    <source>
        <dbReference type="ARBA" id="ARBA00022692"/>
    </source>
</evidence>
<organism evidence="13 14">
    <name type="scientific">Meganyctiphanes norvegica</name>
    <name type="common">Northern krill</name>
    <name type="synonym">Thysanopoda norvegica</name>
    <dbReference type="NCBI Taxonomy" id="48144"/>
    <lineage>
        <taxon>Eukaryota</taxon>
        <taxon>Metazoa</taxon>
        <taxon>Ecdysozoa</taxon>
        <taxon>Arthropoda</taxon>
        <taxon>Crustacea</taxon>
        <taxon>Multicrustacea</taxon>
        <taxon>Malacostraca</taxon>
        <taxon>Eumalacostraca</taxon>
        <taxon>Eucarida</taxon>
        <taxon>Euphausiacea</taxon>
        <taxon>Euphausiidae</taxon>
        <taxon>Meganyctiphanes</taxon>
    </lineage>
</organism>
<evidence type="ECO:0000256" key="9">
    <source>
        <dbReference type="ARBA" id="ARBA00023065"/>
    </source>
</evidence>
<dbReference type="PROSITE" id="PS51013">
    <property type="entry name" value="PANNEXIN"/>
    <property type="match status" value="1"/>
</dbReference>
<reference evidence="13 14" key="1">
    <citation type="submission" date="2024-05" db="EMBL/GenBank/DDBJ databases">
        <authorList>
            <person name="Wallberg A."/>
        </authorList>
    </citation>
    <scope>NUCLEOTIDE SEQUENCE [LARGE SCALE GENOMIC DNA]</scope>
</reference>
<evidence type="ECO:0000256" key="3">
    <source>
        <dbReference type="ARBA" id="ARBA00022448"/>
    </source>
</evidence>
<keyword evidence="11 12" id="KW-0407">Ion channel</keyword>
<keyword evidence="3 12" id="KW-0813">Transport</keyword>
<keyword evidence="6" id="KW-0303">Gap junction</keyword>
<keyword evidence="7" id="KW-0965">Cell junction</keyword>
<keyword evidence="14" id="KW-1185">Reference proteome</keyword>
<keyword evidence="5 12" id="KW-0812">Transmembrane</keyword>
<dbReference type="InterPro" id="IPR000990">
    <property type="entry name" value="Innexin"/>
</dbReference>
<comment type="caution">
    <text evidence="13">The sequence shown here is derived from an EMBL/GenBank/DDBJ whole genome shotgun (WGS) entry which is preliminary data.</text>
</comment>
<keyword evidence="4" id="KW-1003">Cell membrane</keyword>
<evidence type="ECO:0000256" key="12">
    <source>
        <dbReference type="RuleBase" id="RU010713"/>
    </source>
</evidence>
<dbReference type="PANTHER" id="PTHR11893:SF37">
    <property type="entry name" value="INNEXIN INX3"/>
    <property type="match status" value="1"/>
</dbReference>
<feature type="transmembrane region" description="Helical" evidence="12">
    <location>
        <begin position="112"/>
        <end position="130"/>
    </location>
</feature>
<proteinExistence type="inferred from homology"/>
<evidence type="ECO:0000256" key="7">
    <source>
        <dbReference type="ARBA" id="ARBA00022949"/>
    </source>
</evidence>
<dbReference type="Proteomes" id="UP001497623">
    <property type="component" value="Unassembled WGS sequence"/>
</dbReference>
<accession>A0AAV2QML1</accession>
<evidence type="ECO:0000313" key="14">
    <source>
        <dbReference type="Proteomes" id="UP001497623"/>
    </source>
</evidence>
<evidence type="ECO:0000256" key="4">
    <source>
        <dbReference type="ARBA" id="ARBA00022475"/>
    </source>
</evidence>
<dbReference type="GO" id="GO:0007602">
    <property type="term" value="P:phototransduction"/>
    <property type="evidence" value="ECO:0007669"/>
    <property type="project" value="TreeGrafter"/>
</dbReference>
<feature type="transmembrane region" description="Helical" evidence="12">
    <location>
        <begin position="273"/>
        <end position="294"/>
    </location>
</feature>
<evidence type="ECO:0000256" key="2">
    <source>
        <dbReference type="ARBA" id="ARBA00004651"/>
    </source>
</evidence>
<evidence type="ECO:0000256" key="1">
    <source>
        <dbReference type="ARBA" id="ARBA00004610"/>
    </source>
</evidence>
<dbReference type="EMBL" id="CAXKWB010009135">
    <property type="protein sequence ID" value="CAL4093607.1"/>
    <property type="molecule type" value="Genomic_DNA"/>
</dbReference>
<evidence type="ECO:0000313" key="13">
    <source>
        <dbReference type="EMBL" id="CAL4093607.1"/>
    </source>
</evidence>
<comment type="caution">
    <text evidence="12">Lacks conserved residue(s) required for the propagation of feature annotation.</text>
</comment>
<keyword evidence="9 12" id="KW-0406">Ion transport</keyword>
<gene>
    <name evidence="12" type="primary">inx</name>
    <name evidence="13" type="ORF">MNOR_LOCUS14916</name>
</gene>
<dbReference type="Pfam" id="PF00876">
    <property type="entry name" value="Innexin"/>
    <property type="match status" value="1"/>
</dbReference>
<comment type="similarity">
    <text evidence="12">Belongs to the pannexin family.</text>
</comment>
<sequence length="377" mass="43416">MSVLAIISELGSLFKIHDRGTIVDSAVFRLHYRWTGSALFVASILVGASEFIGDPIQCIRNGEPASKPINTYCWIESTFTLHNYWYPDKDNDNIKIYGLGQENEDIERRTHYYYQWVPAVLFCMGVFFYLPHGIWKMTEKQIVDKLLQGIDSSQIVDDHTDKMNNITKYLKATHGLNLNWHFGLIYLMCEGLNLLNVSMQILVLDKFFGGLFKDYGSMALNYWFSDELFAQDPLEVAFPRLSKCHFYQFGGGGSLEKLDALCVLGQNIFNEKLFLGIWFWFVTLAIISLGSLIYESVRAYLPAWRIRIIEGYTRVPIEESTKTFVENLHTGDFCLVTLLARNLNMVTFRDILKNMVQYNNNNNVVPKGIELKETTSF</sequence>
<comment type="subcellular location">
    <subcellularLocation>
        <location evidence="1">Cell junction</location>
        <location evidence="1">Gap junction</location>
    </subcellularLocation>
    <subcellularLocation>
        <location evidence="2 12">Cell membrane</location>
        <topology evidence="2 12">Multi-pass membrane protein</topology>
    </subcellularLocation>
</comment>
<comment type="function">
    <text evidence="12">Structural component of the gap junctions.</text>
</comment>
<dbReference type="AlphaFoldDB" id="A0AAV2QML1"/>
<evidence type="ECO:0000256" key="10">
    <source>
        <dbReference type="ARBA" id="ARBA00023136"/>
    </source>
</evidence>
<keyword evidence="10 12" id="KW-0472">Membrane</keyword>
<dbReference type="GO" id="GO:0005886">
    <property type="term" value="C:plasma membrane"/>
    <property type="evidence" value="ECO:0007669"/>
    <property type="project" value="UniProtKB-SubCell"/>
</dbReference>
<protein>
    <recommendedName>
        <fullName evidence="12">Innexin</fullName>
    </recommendedName>
</protein>
<evidence type="ECO:0000256" key="11">
    <source>
        <dbReference type="ARBA" id="ARBA00023303"/>
    </source>
</evidence>
<dbReference type="PRINTS" id="PR01262">
    <property type="entry name" value="INNEXIN"/>
</dbReference>